<feature type="chain" id="PRO_5030882599" evidence="1">
    <location>
        <begin position="24"/>
        <end position="587"/>
    </location>
</feature>
<keyword evidence="3" id="KW-1185">Reference proteome</keyword>
<evidence type="ECO:0000313" key="3">
    <source>
        <dbReference type="Proteomes" id="UP000576082"/>
    </source>
</evidence>
<comment type="caution">
    <text evidence="2">The sequence shown here is derived from an EMBL/GenBank/DDBJ whole genome shotgun (WGS) entry which is preliminary data.</text>
</comment>
<reference evidence="2 3" key="1">
    <citation type="submission" date="2020-04" db="EMBL/GenBank/DDBJ databases">
        <title>Flammeovirga sp. SR4, a novel species isolated from seawater.</title>
        <authorList>
            <person name="Wang X."/>
        </authorList>
    </citation>
    <scope>NUCLEOTIDE SEQUENCE [LARGE SCALE GENOMIC DNA]</scope>
    <source>
        <strain evidence="2 3">ATCC 23126</strain>
    </source>
</reference>
<gene>
    <name evidence="2" type="ORF">HHU12_27445</name>
</gene>
<keyword evidence="1" id="KW-0732">Signal</keyword>
<evidence type="ECO:0000313" key="2">
    <source>
        <dbReference type="EMBL" id="NME71731.1"/>
    </source>
</evidence>
<dbReference type="Proteomes" id="UP000576082">
    <property type="component" value="Unassembled WGS sequence"/>
</dbReference>
<protein>
    <submittedName>
        <fullName evidence="2">Uncharacterized protein</fullName>
    </submittedName>
</protein>
<evidence type="ECO:0000256" key="1">
    <source>
        <dbReference type="SAM" id="SignalP"/>
    </source>
</evidence>
<sequence length="587" mass="68020">MKVVNNFFALTILILFCSQFSFSQTKAISETKKYTEKLVKKVKTGSLKKFAQYYPEACKDMEEIIKEASNSEFGYDKVADHIFTWGVIHNKLKKAFGEGPITSKKLSVPLNYVDYLSQRPEYQSKAAKAHYDFAEKIFNEEKDYDKRLDAVEHYEKARKYAPKQEKEQIYTKVIIDEKEDLIHYDEGCRIYDSASSFEEKVKSEAYFNKIALGKKKYEFRDVKNRISELYYTEGIRLNKSNEIDDLKMAAGHLEKVMDLDPQFKDVKDQYDKICQNIAAKYYSEGLKNQAIESYEGQETAAQNYKDCLTWVEGYKDASERMKTCSQRAKLRLVVLKPNSSFVYRPNTDWEVYVGDKLNKSIQVVNSPLIHNVSKLSELDINDTQSIQEANKVLGSNFLVLKLSNNPKVSVSEPQLTTKEEETFYGVINWIDEGEVKKEEYTNKKLYDTQVKAVDFMISMLPTEEERKAYKEKYPRSHCKGTLITHYYKLTAEAAFTVEVWDLRSGEPLKIGEKILTEKVGDEVSWETYQGDERAKPTHLKEKKLENLTTKEEMIKKVKAKVPSVQHFSGEAVEIINRNSAYKKTIVN</sequence>
<organism evidence="2 3">
    <name type="scientific">Flammeovirga aprica JL-4</name>
    <dbReference type="NCBI Taxonomy" id="694437"/>
    <lineage>
        <taxon>Bacteria</taxon>
        <taxon>Pseudomonadati</taxon>
        <taxon>Bacteroidota</taxon>
        <taxon>Cytophagia</taxon>
        <taxon>Cytophagales</taxon>
        <taxon>Flammeovirgaceae</taxon>
        <taxon>Flammeovirga</taxon>
    </lineage>
</organism>
<feature type="signal peptide" evidence="1">
    <location>
        <begin position="1"/>
        <end position="23"/>
    </location>
</feature>
<name>A0A7X9RZS3_9BACT</name>
<dbReference type="EMBL" id="JABANE010000111">
    <property type="protein sequence ID" value="NME71731.1"/>
    <property type="molecule type" value="Genomic_DNA"/>
</dbReference>
<proteinExistence type="predicted"/>
<accession>A0A7X9RZS3</accession>
<dbReference type="RefSeq" id="WP_169659937.1">
    <property type="nucleotide sequence ID" value="NZ_JABANE010000111.1"/>
</dbReference>
<dbReference type="AlphaFoldDB" id="A0A7X9RZS3"/>